<evidence type="ECO:0000313" key="2">
    <source>
        <dbReference type="Proteomes" id="UP000192257"/>
    </source>
</evidence>
<name>A0A1X0NLB4_9TRYP</name>
<gene>
    <name evidence="1" type="ORF">TM35_000341080</name>
</gene>
<dbReference type="VEuPathDB" id="TriTrypDB:TM35_000341080"/>
<reference evidence="1 2" key="1">
    <citation type="submission" date="2017-03" db="EMBL/GenBank/DDBJ databases">
        <title>An alternative strategy for trypanosome survival in the mammalian bloodstream revealed through genome and transcriptome analysis of the ubiquitous bovine parasite Trypanosoma (Megatrypanum) theileri.</title>
        <authorList>
            <person name="Kelly S."/>
            <person name="Ivens A."/>
            <person name="Mott A."/>
            <person name="O'Neill E."/>
            <person name="Emms D."/>
            <person name="Macleod O."/>
            <person name="Voorheis P."/>
            <person name="Matthews J."/>
            <person name="Matthews K."/>
            <person name="Carrington M."/>
        </authorList>
    </citation>
    <scope>NUCLEOTIDE SEQUENCE [LARGE SCALE GENOMIC DNA]</scope>
    <source>
        <strain evidence="1">Edinburgh</strain>
    </source>
</reference>
<proteinExistence type="predicted"/>
<dbReference type="OrthoDB" id="240042at2759"/>
<comment type="caution">
    <text evidence="1">The sequence shown here is derived from an EMBL/GenBank/DDBJ whole genome shotgun (WGS) entry which is preliminary data.</text>
</comment>
<sequence>MSALEEHAFLQLLKKIEKEKYVPNIGERAILCRTINSTFNPVGLYFSAVGGVCGFLSMSCARGLYMRCLSSLMGSLYSFELSWSLYDHSPCSNFFNDIRSVEGQIGKKASEHYLLGNLNVYHRSIFRAAFDFLIFDRTSKWLCSVFLGSTDCLQWLSHYKMEWFDGLPIDPLTLWYWRYMLQGQTER</sequence>
<keyword evidence="2" id="KW-1185">Reference proteome</keyword>
<dbReference type="RefSeq" id="XP_028879562.1">
    <property type="nucleotide sequence ID" value="XM_029029006.1"/>
</dbReference>
<protein>
    <submittedName>
        <fullName evidence="1">Uncharacterized protein</fullName>
    </submittedName>
</protein>
<dbReference type="Proteomes" id="UP000192257">
    <property type="component" value="Unassembled WGS sequence"/>
</dbReference>
<accession>A0A1X0NLB4</accession>
<dbReference type="GeneID" id="39988786"/>
<dbReference type="EMBL" id="NBCO01000034">
    <property type="protein sequence ID" value="ORC85496.1"/>
    <property type="molecule type" value="Genomic_DNA"/>
</dbReference>
<organism evidence="1 2">
    <name type="scientific">Trypanosoma theileri</name>
    <dbReference type="NCBI Taxonomy" id="67003"/>
    <lineage>
        <taxon>Eukaryota</taxon>
        <taxon>Discoba</taxon>
        <taxon>Euglenozoa</taxon>
        <taxon>Kinetoplastea</taxon>
        <taxon>Metakinetoplastina</taxon>
        <taxon>Trypanosomatida</taxon>
        <taxon>Trypanosomatidae</taxon>
        <taxon>Trypanosoma</taxon>
    </lineage>
</organism>
<evidence type="ECO:0000313" key="1">
    <source>
        <dbReference type="EMBL" id="ORC85496.1"/>
    </source>
</evidence>
<dbReference type="AlphaFoldDB" id="A0A1X0NLB4"/>